<keyword evidence="2" id="KW-1015">Disulfide bond</keyword>
<protein>
    <submittedName>
        <fullName evidence="6">Uncharacterized protein</fullName>
    </submittedName>
</protein>
<dbReference type="EMBL" id="JACVVK020000025">
    <property type="protein sequence ID" value="KAK7502554.1"/>
    <property type="molecule type" value="Genomic_DNA"/>
</dbReference>
<gene>
    <name evidence="6" type="ORF">BaRGS_00006129</name>
</gene>
<dbReference type="InterPro" id="IPR002557">
    <property type="entry name" value="Chitin-bd_dom"/>
</dbReference>
<dbReference type="Proteomes" id="UP001519460">
    <property type="component" value="Unassembled WGS sequence"/>
</dbReference>
<reference evidence="6 7" key="1">
    <citation type="journal article" date="2023" name="Sci. Data">
        <title>Genome assembly of the Korean intertidal mud-creeper Batillaria attramentaria.</title>
        <authorList>
            <person name="Patra A.K."/>
            <person name="Ho P.T."/>
            <person name="Jun S."/>
            <person name="Lee S.J."/>
            <person name="Kim Y."/>
            <person name="Won Y.J."/>
        </authorList>
    </citation>
    <scope>NUCLEOTIDE SEQUENCE [LARGE SCALE GENOMIC DNA]</scope>
    <source>
        <strain evidence="6">Wonlab-2016</strain>
    </source>
</reference>
<dbReference type="PROSITE" id="PS50092">
    <property type="entry name" value="TSP1"/>
    <property type="match status" value="4"/>
</dbReference>
<dbReference type="PANTHER" id="PTHR22906:SF21">
    <property type="entry name" value="SEMA DOMAIN-CONTAINING PROTEIN"/>
    <property type="match status" value="1"/>
</dbReference>
<dbReference type="AlphaFoldDB" id="A0ABD0LU64"/>
<dbReference type="Pfam" id="PF00090">
    <property type="entry name" value="TSP_1"/>
    <property type="match status" value="4"/>
</dbReference>
<comment type="caution">
    <text evidence="6">The sequence shown here is derived from an EMBL/GenBank/DDBJ whole genome shotgun (WGS) entry which is preliminary data.</text>
</comment>
<evidence type="ECO:0000256" key="2">
    <source>
        <dbReference type="ARBA" id="ARBA00023157"/>
    </source>
</evidence>
<feature type="domain" description="Chitin-binding type-2" evidence="5">
    <location>
        <begin position="375"/>
        <end position="429"/>
    </location>
</feature>
<feature type="domain" description="G-protein coupled receptors family 2 profile 1" evidence="4">
    <location>
        <begin position="169"/>
        <end position="248"/>
    </location>
</feature>
<dbReference type="PROSITE" id="PS50940">
    <property type="entry name" value="CHIT_BIND_II"/>
    <property type="match status" value="2"/>
</dbReference>
<evidence type="ECO:0000313" key="7">
    <source>
        <dbReference type="Proteomes" id="UP001519460"/>
    </source>
</evidence>
<evidence type="ECO:0000313" key="6">
    <source>
        <dbReference type="EMBL" id="KAK7502554.1"/>
    </source>
</evidence>
<dbReference type="Gene3D" id="2.20.100.10">
    <property type="entry name" value="Thrombospondin type-1 (TSP1) repeat"/>
    <property type="match status" value="4"/>
</dbReference>
<dbReference type="PROSITE" id="PS50227">
    <property type="entry name" value="G_PROTEIN_RECEP_F2_3"/>
    <property type="match status" value="1"/>
</dbReference>
<organism evidence="6 7">
    <name type="scientific">Batillaria attramentaria</name>
    <dbReference type="NCBI Taxonomy" id="370345"/>
    <lineage>
        <taxon>Eukaryota</taxon>
        <taxon>Metazoa</taxon>
        <taxon>Spiralia</taxon>
        <taxon>Lophotrochozoa</taxon>
        <taxon>Mollusca</taxon>
        <taxon>Gastropoda</taxon>
        <taxon>Caenogastropoda</taxon>
        <taxon>Sorbeoconcha</taxon>
        <taxon>Cerithioidea</taxon>
        <taxon>Batillariidae</taxon>
        <taxon>Batillaria</taxon>
    </lineage>
</organism>
<evidence type="ECO:0000259" key="4">
    <source>
        <dbReference type="PROSITE" id="PS50227"/>
    </source>
</evidence>
<feature type="domain" description="Chitin-binding type-2" evidence="5">
    <location>
        <begin position="291"/>
        <end position="349"/>
    </location>
</feature>
<dbReference type="SMART" id="SM00209">
    <property type="entry name" value="TSP1"/>
    <property type="match status" value="4"/>
</dbReference>
<dbReference type="InterPro" id="IPR052065">
    <property type="entry name" value="Compl_asym_regulator"/>
</dbReference>
<evidence type="ECO:0000256" key="1">
    <source>
        <dbReference type="ARBA" id="ARBA00022737"/>
    </source>
</evidence>
<dbReference type="InterPro" id="IPR036383">
    <property type="entry name" value="TSP1_rpt_sf"/>
</dbReference>
<dbReference type="InterPro" id="IPR036508">
    <property type="entry name" value="Chitin-bd_dom_sf"/>
</dbReference>
<keyword evidence="7" id="KW-1185">Reference proteome</keyword>
<dbReference type="PANTHER" id="PTHR22906">
    <property type="entry name" value="PROPERDIN"/>
    <property type="match status" value="1"/>
</dbReference>
<dbReference type="Gene3D" id="2.170.140.10">
    <property type="entry name" value="Chitin binding domain"/>
    <property type="match status" value="2"/>
</dbReference>
<keyword evidence="1" id="KW-0677">Repeat</keyword>
<dbReference type="Pfam" id="PF01607">
    <property type="entry name" value="CBM_14"/>
    <property type="match status" value="2"/>
</dbReference>
<evidence type="ECO:0000259" key="5">
    <source>
        <dbReference type="PROSITE" id="PS50940"/>
    </source>
</evidence>
<feature type="region of interest" description="Disordered" evidence="3">
    <location>
        <begin position="156"/>
        <end position="189"/>
    </location>
</feature>
<dbReference type="InterPro" id="IPR001879">
    <property type="entry name" value="GPCR_2_extracellular_dom"/>
</dbReference>
<dbReference type="FunFam" id="2.20.100.10:FF:000001">
    <property type="entry name" value="semaphorin-5A isoform X1"/>
    <property type="match status" value="1"/>
</dbReference>
<dbReference type="InterPro" id="IPR000884">
    <property type="entry name" value="TSP1_rpt"/>
</dbReference>
<dbReference type="SUPFAM" id="SSF57625">
    <property type="entry name" value="Invertebrate chitin-binding proteins"/>
    <property type="match status" value="2"/>
</dbReference>
<feature type="non-terminal residue" evidence="6">
    <location>
        <position position="1"/>
    </location>
</feature>
<dbReference type="SMART" id="SM00494">
    <property type="entry name" value="ChtBD2"/>
    <property type="match status" value="2"/>
</dbReference>
<evidence type="ECO:0000256" key="3">
    <source>
        <dbReference type="SAM" id="MobiDB-lite"/>
    </source>
</evidence>
<sequence>HGGWSAWTTKTEGACSKSCGGGVQTVTLQRFCNNPSPSNGGNPCSGESERTERRSCNTQNCPINGGWSAFVTERVGACSVTCGGGTQAVTSRRTCTNPAPRYGGSNCRGDATRITRQACNTSPCPVHGGWSAYQVETTGECSVTCGGGQQSVTSRRTCSNPTPRYGGRNCQGSGMKQPVPNDDTNPPPQYGGSVCQGDQTKQPLSNIPCPTTLAQVEYQDCNPNPCPVDGGWSDWDDWQDYDECSALCGGGTKDQWRTRRCDSPAPAYGGRDCEGVDKENGTVDCNTQACGDRCPEGANTYVANTNNARRYYQCVHGVAILMDCADGTVWDQSTKVCVRDVSSAIECPAGTVWDQATTSCIHDGSQQVKQGLQDGDQCDSSVTYSAHQDCTKYFMCVHGTAHEMSCLPGLRFSSAISACDWASNVRCDN</sequence>
<accession>A0ABD0LU64</accession>
<dbReference type="SUPFAM" id="SSF82895">
    <property type="entry name" value="TSP-1 type 1 repeat"/>
    <property type="match status" value="4"/>
</dbReference>
<proteinExistence type="predicted"/>
<name>A0ABD0LU64_9CAEN</name>